<feature type="compositionally biased region" description="Low complexity" evidence="1">
    <location>
        <begin position="518"/>
        <end position="536"/>
    </location>
</feature>
<evidence type="ECO:0000313" key="3">
    <source>
        <dbReference type="Proteomes" id="UP000054538"/>
    </source>
</evidence>
<feature type="compositionally biased region" description="Polar residues" evidence="1">
    <location>
        <begin position="400"/>
        <end position="412"/>
    </location>
</feature>
<dbReference type="HOGENOM" id="CLU_451337_0_0_1"/>
<evidence type="ECO:0000256" key="1">
    <source>
        <dbReference type="SAM" id="MobiDB-lite"/>
    </source>
</evidence>
<feature type="compositionally biased region" description="Polar residues" evidence="1">
    <location>
        <begin position="361"/>
        <end position="377"/>
    </location>
</feature>
<dbReference type="Proteomes" id="UP000054538">
    <property type="component" value="Unassembled WGS sequence"/>
</dbReference>
<protein>
    <submittedName>
        <fullName evidence="2">Uncharacterized protein</fullName>
    </submittedName>
</protein>
<feature type="compositionally biased region" description="Polar residues" evidence="1">
    <location>
        <begin position="99"/>
        <end position="110"/>
    </location>
</feature>
<keyword evidence="3" id="KW-1185">Reference proteome</keyword>
<feature type="region of interest" description="Disordered" evidence="1">
    <location>
        <begin position="338"/>
        <end position="387"/>
    </location>
</feature>
<name>A0A0D0E7P2_9AGAM</name>
<reference evidence="3" key="2">
    <citation type="submission" date="2015-01" db="EMBL/GenBank/DDBJ databases">
        <title>Evolutionary Origins and Diversification of the Mycorrhizal Mutualists.</title>
        <authorList>
            <consortium name="DOE Joint Genome Institute"/>
            <consortium name="Mycorrhizal Genomics Consortium"/>
            <person name="Kohler A."/>
            <person name="Kuo A."/>
            <person name="Nagy L.G."/>
            <person name="Floudas D."/>
            <person name="Copeland A."/>
            <person name="Barry K.W."/>
            <person name="Cichocki N."/>
            <person name="Veneault-Fourrey C."/>
            <person name="LaButti K."/>
            <person name="Lindquist E.A."/>
            <person name="Lipzen A."/>
            <person name="Lundell T."/>
            <person name="Morin E."/>
            <person name="Murat C."/>
            <person name="Riley R."/>
            <person name="Ohm R."/>
            <person name="Sun H."/>
            <person name="Tunlid A."/>
            <person name="Henrissat B."/>
            <person name="Grigoriev I.V."/>
            <person name="Hibbett D.S."/>
            <person name="Martin F."/>
        </authorList>
    </citation>
    <scope>NUCLEOTIDE SEQUENCE [LARGE SCALE GENOMIC DNA]</scope>
    <source>
        <strain evidence="3">Ve08.2h10</strain>
    </source>
</reference>
<dbReference type="InParanoid" id="A0A0D0E7P2"/>
<feature type="compositionally biased region" description="Basic and acidic residues" evidence="1">
    <location>
        <begin position="538"/>
        <end position="547"/>
    </location>
</feature>
<evidence type="ECO:0000313" key="2">
    <source>
        <dbReference type="EMBL" id="KIK97829.1"/>
    </source>
</evidence>
<feature type="compositionally biased region" description="Polar residues" evidence="1">
    <location>
        <begin position="283"/>
        <end position="308"/>
    </location>
</feature>
<dbReference type="STRING" id="930991.A0A0D0E7P2"/>
<gene>
    <name evidence="2" type="ORF">PAXRUDRAFT_756480</name>
</gene>
<feature type="region of interest" description="Disordered" evidence="1">
    <location>
        <begin position="400"/>
        <end position="440"/>
    </location>
</feature>
<feature type="region of interest" description="Disordered" evidence="1">
    <location>
        <begin position="498"/>
        <end position="572"/>
    </location>
</feature>
<organism evidence="2 3">
    <name type="scientific">Paxillus rubicundulus Ve08.2h10</name>
    <dbReference type="NCBI Taxonomy" id="930991"/>
    <lineage>
        <taxon>Eukaryota</taxon>
        <taxon>Fungi</taxon>
        <taxon>Dikarya</taxon>
        <taxon>Basidiomycota</taxon>
        <taxon>Agaricomycotina</taxon>
        <taxon>Agaricomycetes</taxon>
        <taxon>Agaricomycetidae</taxon>
        <taxon>Boletales</taxon>
        <taxon>Paxilineae</taxon>
        <taxon>Paxillaceae</taxon>
        <taxon>Paxillus</taxon>
    </lineage>
</organism>
<feature type="compositionally biased region" description="Basic and acidic residues" evidence="1">
    <location>
        <begin position="498"/>
        <end position="515"/>
    </location>
</feature>
<dbReference type="EMBL" id="KN824919">
    <property type="protein sequence ID" value="KIK97829.1"/>
    <property type="molecule type" value="Genomic_DNA"/>
</dbReference>
<accession>A0A0D0E7P2</accession>
<proteinExistence type="predicted"/>
<dbReference type="OrthoDB" id="3250555at2759"/>
<feature type="region of interest" description="Disordered" evidence="1">
    <location>
        <begin position="77"/>
        <end position="128"/>
    </location>
</feature>
<sequence>MEPRLLCSSPSSSCCKCEPVSNTPSVSRGPQSLSSLWDHWESPIAVVSRTDLFSHHNVNPPLEKEESLESKALDDAWQGLGSRPNTTSHSNENKKCESSDGTLPPDSSSPLCIMAGSSPTDKVQSQPDHIVGPPVLFGRRGVSITGTAPNDLGLANGSNAHLTSIGRSLISGSEPHDQSAQSMGATLQNSDVLSDMAKDGLSESFRDVLMKSPNVQMMDGGAVGHTSARRITDTPQSFVGQGGEKGCVLEPPVDADCGSPTPVARQRNPKVVLGPVLIVDSPTPLTSHSPSNCQTPRGVTTGESNGQAIPSRMLSPRSIEQVPCPPPADHVSLLKRRRSTIEDTECSPPHKKAKLDREISRNPSDASSPKLNYSTKEPASIRRAQSLRTEVSECSNLSTDVHFSPSMDSPTFHNRHSDKKDSSLPPTVPSSPLPDSVDYARSKANPLSRTVAVHGSSRPSTIPIIAPSPHVPPTIVQCAEDHAVGRLELLLLRERSERERGRLSTYDAKRAERCKSISTNGPPTKPSGSSSSSDSSNDCDRWEEESTRSASQSSGSQDTAPNPATSSALHRRCNRDTWTHALGIDNEFRKHVTGWMLDVSLILEQ</sequence>
<feature type="compositionally biased region" description="Polar residues" evidence="1">
    <location>
        <begin position="557"/>
        <end position="568"/>
    </location>
</feature>
<feature type="region of interest" description="Disordered" evidence="1">
    <location>
        <begin position="282"/>
        <end position="310"/>
    </location>
</feature>
<feature type="compositionally biased region" description="Polar residues" evidence="1">
    <location>
        <begin position="117"/>
        <end position="127"/>
    </location>
</feature>
<dbReference type="AlphaFoldDB" id="A0A0D0E7P2"/>
<reference evidence="2 3" key="1">
    <citation type="submission" date="2014-04" db="EMBL/GenBank/DDBJ databases">
        <authorList>
            <consortium name="DOE Joint Genome Institute"/>
            <person name="Kuo A."/>
            <person name="Kohler A."/>
            <person name="Jargeat P."/>
            <person name="Nagy L.G."/>
            <person name="Floudas D."/>
            <person name="Copeland A."/>
            <person name="Barry K.W."/>
            <person name="Cichocki N."/>
            <person name="Veneault-Fourrey C."/>
            <person name="LaButti K."/>
            <person name="Lindquist E.A."/>
            <person name="Lipzen A."/>
            <person name="Lundell T."/>
            <person name="Morin E."/>
            <person name="Murat C."/>
            <person name="Sun H."/>
            <person name="Tunlid A."/>
            <person name="Henrissat B."/>
            <person name="Grigoriev I.V."/>
            <person name="Hibbett D.S."/>
            <person name="Martin F."/>
            <person name="Nordberg H.P."/>
            <person name="Cantor M.N."/>
            <person name="Hua S.X."/>
        </authorList>
    </citation>
    <scope>NUCLEOTIDE SEQUENCE [LARGE SCALE GENOMIC DNA]</scope>
    <source>
        <strain evidence="2 3">Ve08.2h10</strain>
    </source>
</reference>